<dbReference type="PROSITE" id="PS51228">
    <property type="entry name" value="ACB_2"/>
    <property type="match status" value="1"/>
</dbReference>
<evidence type="ECO:0000259" key="1">
    <source>
        <dbReference type="PROSITE" id="PS51228"/>
    </source>
</evidence>
<dbReference type="SUPFAM" id="SSF47027">
    <property type="entry name" value="Acyl-CoA binding protein"/>
    <property type="match status" value="1"/>
</dbReference>
<evidence type="ECO:0000313" key="3">
    <source>
        <dbReference type="Proteomes" id="UP000245762"/>
    </source>
</evidence>
<dbReference type="GO" id="GO:0000062">
    <property type="term" value="F:fatty-acyl-CoA binding"/>
    <property type="evidence" value="ECO:0007669"/>
    <property type="project" value="InterPro"/>
</dbReference>
<proteinExistence type="predicted"/>
<gene>
    <name evidence="2" type="ORF">DKG77_15885</name>
</gene>
<comment type="caution">
    <text evidence="2">The sequence shown here is derived from an EMBL/GenBank/DDBJ whole genome shotgun (WGS) entry which is preliminary data.</text>
</comment>
<dbReference type="Gene3D" id="1.20.80.10">
    <property type="match status" value="1"/>
</dbReference>
<name>A0A316KWI2_9FLAO</name>
<dbReference type="AlphaFoldDB" id="A0A316KWI2"/>
<reference evidence="2 3" key="1">
    <citation type="submission" date="2018-05" db="EMBL/GenBank/DDBJ databases">
        <title>Complete genome sequence of Flagellimonas aquimarina ECD12 isolated from seaweed Ecklonia cava.</title>
        <authorList>
            <person name="Choi S."/>
            <person name="Seong C."/>
        </authorList>
    </citation>
    <scope>NUCLEOTIDE SEQUENCE [LARGE SCALE GENOMIC DNA]</scope>
    <source>
        <strain evidence="2 3">ECD12</strain>
    </source>
</reference>
<dbReference type="OrthoDB" id="981216at2"/>
<protein>
    <submittedName>
        <fullName evidence="2">Acyl-CoA-binding protein</fullName>
    </submittedName>
</protein>
<dbReference type="EMBL" id="QGEG01000005">
    <property type="protein sequence ID" value="PWL37458.1"/>
    <property type="molecule type" value="Genomic_DNA"/>
</dbReference>
<feature type="domain" description="ACB" evidence="1">
    <location>
        <begin position="7"/>
        <end position="88"/>
    </location>
</feature>
<accession>A0A316KWI2</accession>
<dbReference type="InterPro" id="IPR000582">
    <property type="entry name" value="Acyl-CoA-binding_protein"/>
</dbReference>
<dbReference type="InterPro" id="IPR035984">
    <property type="entry name" value="Acyl-CoA-binding_sf"/>
</dbReference>
<keyword evidence="3" id="KW-1185">Reference proteome</keyword>
<dbReference type="RefSeq" id="WP_109665193.1">
    <property type="nucleotide sequence ID" value="NZ_QGEG01000005.1"/>
</dbReference>
<dbReference type="Proteomes" id="UP000245762">
    <property type="component" value="Unassembled WGS sequence"/>
</dbReference>
<evidence type="ECO:0000313" key="2">
    <source>
        <dbReference type="EMBL" id="PWL37458.1"/>
    </source>
</evidence>
<dbReference type="Pfam" id="PF00887">
    <property type="entry name" value="ACBP"/>
    <property type="match status" value="1"/>
</dbReference>
<organism evidence="2 3">
    <name type="scientific">Flagellimonas aquimarina</name>
    <dbReference type="NCBI Taxonomy" id="2201895"/>
    <lineage>
        <taxon>Bacteria</taxon>
        <taxon>Pseudomonadati</taxon>
        <taxon>Bacteroidota</taxon>
        <taxon>Flavobacteriia</taxon>
        <taxon>Flavobacteriales</taxon>
        <taxon>Flavobacteriaceae</taxon>
        <taxon>Flagellimonas</taxon>
    </lineage>
</organism>
<sequence>MTDRAKLHKQFEEAVAFVNGYTKPLPADLLLKLYAYFKVANKNFGNPGSKTPLINAFKANAMIQAQNISIEEAMQGYIDLVNKEIKKS</sequence>
<dbReference type="InterPro" id="IPR014352">
    <property type="entry name" value="FERM/acyl-CoA-bd_prot_sf"/>
</dbReference>